<dbReference type="AlphaFoldDB" id="A0A100VSC5"/>
<dbReference type="InterPro" id="IPR000421">
    <property type="entry name" value="FA58C"/>
</dbReference>
<feature type="signal peptide" evidence="1">
    <location>
        <begin position="1"/>
        <end position="33"/>
    </location>
</feature>
<accession>A0A100VSC5</accession>
<comment type="caution">
    <text evidence="3">The sequence shown here is derived from an EMBL/GenBank/DDBJ whole genome shotgun (WGS) entry which is preliminary data.</text>
</comment>
<evidence type="ECO:0000259" key="2">
    <source>
        <dbReference type="PROSITE" id="PS50022"/>
    </source>
</evidence>
<proteinExistence type="predicted"/>
<dbReference type="EMBL" id="BCNV01000007">
    <property type="protein sequence ID" value="GAS85150.1"/>
    <property type="molecule type" value="Genomic_DNA"/>
</dbReference>
<dbReference type="PROSITE" id="PS50022">
    <property type="entry name" value="FA58C_3"/>
    <property type="match status" value="1"/>
</dbReference>
<dbReference type="Proteomes" id="UP000069697">
    <property type="component" value="Unassembled WGS sequence"/>
</dbReference>
<dbReference type="Pfam" id="PF00754">
    <property type="entry name" value="F5_F8_type_C"/>
    <property type="match status" value="1"/>
</dbReference>
<feature type="domain" description="F5/8 type C" evidence="2">
    <location>
        <begin position="317"/>
        <end position="457"/>
    </location>
</feature>
<protein>
    <recommendedName>
        <fullName evidence="2">F5/8 type C domain-containing protein</fullName>
    </recommendedName>
</protein>
<dbReference type="RefSeq" id="WP_062837571.1">
    <property type="nucleotide sequence ID" value="NZ_BCNV01000007.1"/>
</dbReference>
<evidence type="ECO:0000313" key="4">
    <source>
        <dbReference type="Proteomes" id="UP000069697"/>
    </source>
</evidence>
<reference evidence="3 4" key="1">
    <citation type="journal article" date="2016" name="Genome Announc.">
        <title>Draft Genome Sequence of Paenibacillus amylolyticus Heshi-A3, Isolated from Fermented Rice Bran in a Japanese Fermented Seafood Dish.</title>
        <authorList>
            <person name="Akuzawa S."/>
            <person name="Nagaoka J."/>
            <person name="Kanekatsu M."/>
            <person name="Kubota E."/>
            <person name="Ohtake R."/>
            <person name="Suzuki T."/>
            <person name="Kanesaki Y."/>
        </authorList>
    </citation>
    <scope>NUCLEOTIDE SEQUENCE [LARGE SCALE GENOMIC DNA]</scope>
    <source>
        <strain evidence="3 4">Heshi-A3</strain>
    </source>
</reference>
<name>A0A100VSC5_PAEAM</name>
<keyword evidence="1" id="KW-0732">Signal</keyword>
<sequence>MFSRQKCTLAVMSLALSATLLGGSSAWSGEAYAAEAAESGVSITAVLSDMPSELRSSIEWVYTNRMIKEGSVNRKNLIYDQIFAGQGTINYVVRWQSTKNVTLQQRKDIEKMLGRQMNNWTKHLKGYDGWPYGDIAVKVVGWAVANPAQILDKQSDEIIYTTTTVDELSKSDPKIPAALPYAPNALSRFEHFTNPNYAYPGGLDKRFDMYLWGTSNFGGGAGGDWGQRVSDDYILRTVNNTEIEITEHEIGHGFGMPDFYEVPDRPPGGFPMPTIMWAGNSSTITNWDAWLLRYTWSQLKKDTARFPLAPSTNQPVNVAANAKVTTSYVSPWETIAALNDGQDPAHSNDRTQAVYGNWPEIGTHWVQYDLDRTYTVSQTDVYWFKDNGGIDVPRSYKIQYWDGKTWRDVKNAKGRGTRADTYNTTTFDPVSTTKMRLQMVSNDAASTGILEWKVTGIAL</sequence>
<gene>
    <name evidence="3" type="ORF">PAHA3_5271</name>
</gene>
<evidence type="ECO:0000256" key="1">
    <source>
        <dbReference type="SAM" id="SignalP"/>
    </source>
</evidence>
<dbReference type="PANTHER" id="PTHR35606">
    <property type="entry name" value="CELLULOSE-BINDING FAMILY II PROTEIN"/>
    <property type="match status" value="1"/>
</dbReference>
<dbReference type="PANTHER" id="PTHR35606:SF4">
    <property type="entry name" value="CELLULOSE-BINDING FAMILY II PROTEIN"/>
    <property type="match status" value="1"/>
</dbReference>
<organism evidence="3 4">
    <name type="scientific">Paenibacillus amylolyticus</name>
    <dbReference type="NCBI Taxonomy" id="1451"/>
    <lineage>
        <taxon>Bacteria</taxon>
        <taxon>Bacillati</taxon>
        <taxon>Bacillota</taxon>
        <taxon>Bacilli</taxon>
        <taxon>Bacillales</taxon>
        <taxon>Paenibacillaceae</taxon>
        <taxon>Paenibacillus</taxon>
    </lineage>
</organism>
<evidence type="ECO:0000313" key="3">
    <source>
        <dbReference type="EMBL" id="GAS85150.1"/>
    </source>
</evidence>
<dbReference type="SUPFAM" id="SSF49785">
    <property type="entry name" value="Galactose-binding domain-like"/>
    <property type="match status" value="1"/>
</dbReference>
<dbReference type="Gene3D" id="2.60.120.260">
    <property type="entry name" value="Galactose-binding domain-like"/>
    <property type="match status" value="1"/>
</dbReference>
<dbReference type="SUPFAM" id="SSF55486">
    <property type="entry name" value="Metalloproteases ('zincins'), catalytic domain"/>
    <property type="match status" value="1"/>
</dbReference>
<reference evidence="4" key="2">
    <citation type="submission" date="2016-01" db="EMBL/GenBank/DDBJ databases">
        <title>Draft Genome Sequence of Paenibacillus amylolyticus Heshi-A3 that Was Isolated from Fermented Rice Bran with Aging Salted Mackerel, Which Was Named Heshiko as Traditional Fermented Seafood in Japan.</title>
        <authorList>
            <person name="Akuzawa S."/>
            <person name="Nakagawa J."/>
            <person name="Kanekatsu T."/>
            <person name="Kubota E."/>
            <person name="Ohtake R."/>
            <person name="Suzuki T."/>
            <person name="Kanesaki Y."/>
        </authorList>
    </citation>
    <scope>NUCLEOTIDE SEQUENCE [LARGE SCALE GENOMIC DNA]</scope>
    <source>
        <strain evidence="4">Heshi-A3</strain>
    </source>
</reference>
<feature type="chain" id="PRO_5007089532" description="F5/8 type C domain-containing protein" evidence="1">
    <location>
        <begin position="34"/>
        <end position="459"/>
    </location>
</feature>
<dbReference type="InterPro" id="IPR008979">
    <property type="entry name" value="Galactose-bd-like_sf"/>
</dbReference>